<protein>
    <submittedName>
        <fullName evidence="2">Uncharacterized protein</fullName>
    </submittedName>
</protein>
<dbReference type="OrthoDB" id="1930685at2759"/>
<gene>
    <name evidence="2" type="ORF">CARUB_v10005882mg</name>
</gene>
<evidence type="ECO:0000313" key="2">
    <source>
        <dbReference type="EMBL" id="EOA15638.1"/>
    </source>
</evidence>
<feature type="region of interest" description="Disordered" evidence="1">
    <location>
        <begin position="23"/>
        <end position="96"/>
    </location>
</feature>
<evidence type="ECO:0000313" key="3">
    <source>
        <dbReference type="Proteomes" id="UP000029121"/>
    </source>
</evidence>
<dbReference type="AlphaFoldDB" id="R0GWX2"/>
<dbReference type="Proteomes" id="UP000029121">
    <property type="component" value="Unassembled WGS sequence"/>
</dbReference>
<name>R0GWX2_9BRAS</name>
<feature type="region of interest" description="Disordered" evidence="1">
    <location>
        <begin position="151"/>
        <end position="173"/>
    </location>
</feature>
<proteinExistence type="predicted"/>
<feature type="compositionally biased region" description="Basic residues" evidence="1">
    <location>
        <begin position="82"/>
        <end position="92"/>
    </location>
</feature>
<keyword evidence="3" id="KW-1185">Reference proteome</keyword>
<evidence type="ECO:0000256" key="1">
    <source>
        <dbReference type="SAM" id="MobiDB-lite"/>
    </source>
</evidence>
<accession>R0GWX2</accession>
<dbReference type="PANTHER" id="PTHR36385:SF1">
    <property type="entry name" value="OS07G0562900 PROTEIN"/>
    <property type="match status" value="1"/>
</dbReference>
<dbReference type="PANTHER" id="PTHR36385">
    <property type="entry name" value="OS07G0562900 PROTEIN"/>
    <property type="match status" value="1"/>
</dbReference>
<feature type="non-terminal residue" evidence="2">
    <location>
        <position position="1"/>
    </location>
</feature>
<sequence length="173" mass="18944">EKFDCVSSVSALNSLFASCVCPSAKPKSAMTKKRNKKNRDEEFSMDVSETKSSSEAAPQAMDTTETGDTKLAARARTLTSTRKGKPMKRTKNAGKMNAVAIAMDTTETGDVKLAAFSSNLTSKRKGIPMKRTKNVRKMKAMAKAIALSEKYEEKATKNETKSLRTLSAKKLYE</sequence>
<feature type="compositionally biased region" description="Basic and acidic residues" evidence="1">
    <location>
        <begin position="151"/>
        <end position="162"/>
    </location>
</feature>
<dbReference type="KEGG" id="crb:17880114"/>
<organism evidence="2 3">
    <name type="scientific">Capsella rubella</name>
    <dbReference type="NCBI Taxonomy" id="81985"/>
    <lineage>
        <taxon>Eukaryota</taxon>
        <taxon>Viridiplantae</taxon>
        <taxon>Streptophyta</taxon>
        <taxon>Embryophyta</taxon>
        <taxon>Tracheophyta</taxon>
        <taxon>Spermatophyta</taxon>
        <taxon>Magnoliopsida</taxon>
        <taxon>eudicotyledons</taxon>
        <taxon>Gunneridae</taxon>
        <taxon>Pentapetalae</taxon>
        <taxon>rosids</taxon>
        <taxon>malvids</taxon>
        <taxon>Brassicales</taxon>
        <taxon>Brassicaceae</taxon>
        <taxon>Camelineae</taxon>
        <taxon>Capsella</taxon>
    </lineage>
</organism>
<dbReference type="EMBL" id="KB870811">
    <property type="protein sequence ID" value="EOA15638.1"/>
    <property type="molecule type" value="Genomic_DNA"/>
</dbReference>
<dbReference type="STRING" id="81985.R0GWX2"/>
<reference evidence="3" key="1">
    <citation type="journal article" date="2013" name="Nat. Genet.">
        <title>The Capsella rubella genome and the genomic consequences of rapid mating system evolution.</title>
        <authorList>
            <person name="Slotte T."/>
            <person name="Hazzouri K.M."/>
            <person name="Agren J.A."/>
            <person name="Koenig D."/>
            <person name="Maumus F."/>
            <person name="Guo Y.L."/>
            <person name="Steige K."/>
            <person name="Platts A.E."/>
            <person name="Escobar J.S."/>
            <person name="Newman L.K."/>
            <person name="Wang W."/>
            <person name="Mandakova T."/>
            <person name="Vello E."/>
            <person name="Smith L.M."/>
            <person name="Henz S.R."/>
            <person name="Steffen J."/>
            <person name="Takuno S."/>
            <person name="Brandvain Y."/>
            <person name="Coop G."/>
            <person name="Andolfatto P."/>
            <person name="Hu T.T."/>
            <person name="Blanchette M."/>
            <person name="Clark R.M."/>
            <person name="Quesneville H."/>
            <person name="Nordborg M."/>
            <person name="Gaut B.S."/>
            <person name="Lysak M.A."/>
            <person name="Jenkins J."/>
            <person name="Grimwood J."/>
            <person name="Chapman J."/>
            <person name="Prochnik S."/>
            <person name="Shu S."/>
            <person name="Rokhsar D."/>
            <person name="Schmutz J."/>
            <person name="Weigel D."/>
            <person name="Wright S.I."/>
        </authorList>
    </citation>
    <scope>NUCLEOTIDE SEQUENCE [LARGE SCALE GENOMIC DNA]</scope>
    <source>
        <strain evidence="3">cv. Monte Gargano</strain>
    </source>
</reference>
<feature type="compositionally biased region" description="Polar residues" evidence="1">
    <location>
        <begin position="50"/>
        <end position="66"/>
    </location>
</feature>